<organism evidence="3 4">
    <name type="scientific">Galemys pyrenaicus</name>
    <name type="common">Iberian desman</name>
    <name type="synonym">Pyrenean desman</name>
    <dbReference type="NCBI Taxonomy" id="202257"/>
    <lineage>
        <taxon>Eukaryota</taxon>
        <taxon>Metazoa</taxon>
        <taxon>Chordata</taxon>
        <taxon>Craniata</taxon>
        <taxon>Vertebrata</taxon>
        <taxon>Euteleostomi</taxon>
        <taxon>Mammalia</taxon>
        <taxon>Eutheria</taxon>
        <taxon>Laurasiatheria</taxon>
        <taxon>Eulipotyphla</taxon>
        <taxon>Talpidae</taxon>
        <taxon>Galemys</taxon>
    </lineage>
</organism>
<sequence>MPPGGLFLFHSEYRKIKTKQTPKENILAYPFGDVAKKLKLNTAADDKQPYEKKATELKEDYEKGIAAYRAKRKSDKAKKGIS</sequence>
<dbReference type="PRINTS" id="PR00886">
    <property type="entry name" value="HIGHMOBLTY12"/>
</dbReference>
<evidence type="ECO:0000259" key="2">
    <source>
        <dbReference type="PROSITE" id="PS50118"/>
    </source>
</evidence>
<protein>
    <submittedName>
        <fullName evidence="3">High mobility group protein B1</fullName>
    </submittedName>
</protein>
<evidence type="ECO:0000313" key="4">
    <source>
        <dbReference type="Proteomes" id="UP000700334"/>
    </source>
</evidence>
<keyword evidence="4" id="KW-1185">Reference proteome</keyword>
<gene>
    <name evidence="3" type="ORF">J0S82_018750</name>
</gene>
<dbReference type="GO" id="GO:0003677">
    <property type="term" value="F:DNA binding"/>
    <property type="evidence" value="ECO:0007669"/>
    <property type="project" value="UniProtKB-UniRule"/>
</dbReference>
<dbReference type="InterPro" id="IPR036910">
    <property type="entry name" value="HMG_box_dom_sf"/>
</dbReference>
<reference evidence="3" key="1">
    <citation type="journal article" date="2021" name="Evol. Appl.">
        <title>The genome of the Pyrenean desman and the effects of bottlenecks and inbreeding on the genomic landscape of an endangered species.</title>
        <authorList>
            <person name="Escoda L."/>
            <person name="Castresana J."/>
        </authorList>
    </citation>
    <scope>NUCLEOTIDE SEQUENCE</scope>
    <source>
        <strain evidence="3">IBE-C5619</strain>
    </source>
</reference>
<feature type="domain" description="HMG box" evidence="2">
    <location>
        <begin position="1"/>
        <end position="69"/>
    </location>
</feature>
<dbReference type="InterPro" id="IPR009071">
    <property type="entry name" value="HMG_box_dom"/>
</dbReference>
<feature type="DNA-binding region" description="HMG box" evidence="1">
    <location>
        <begin position="1"/>
        <end position="69"/>
    </location>
</feature>
<dbReference type="OrthoDB" id="10528960at2759"/>
<dbReference type="PROSITE" id="PS50118">
    <property type="entry name" value="HMG_BOX_2"/>
    <property type="match status" value="1"/>
</dbReference>
<evidence type="ECO:0000313" key="3">
    <source>
        <dbReference type="EMBL" id="KAG8513423.1"/>
    </source>
</evidence>
<dbReference type="Proteomes" id="UP000700334">
    <property type="component" value="Unassembled WGS sequence"/>
</dbReference>
<dbReference type="AlphaFoldDB" id="A0A8J6A354"/>
<name>A0A8J6A354_GALPY</name>
<accession>A0A8J6A354</accession>
<keyword evidence="1" id="KW-0539">Nucleus</keyword>
<dbReference type="Gene3D" id="1.10.30.10">
    <property type="entry name" value="High mobility group box domain"/>
    <property type="match status" value="1"/>
</dbReference>
<keyword evidence="1" id="KW-0238">DNA-binding</keyword>
<evidence type="ECO:0000256" key="1">
    <source>
        <dbReference type="PROSITE-ProRule" id="PRU00267"/>
    </source>
</evidence>
<dbReference type="GO" id="GO:0005634">
    <property type="term" value="C:nucleus"/>
    <property type="evidence" value="ECO:0007669"/>
    <property type="project" value="UniProtKB-UniRule"/>
</dbReference>
<comment type="caution">
    <text evidence="3">The sequence shown here is derived from an EMBL/GenBank/DDBJ whole genome shotgun (WGS) entry which is preliminary data.</text>
</comment>
<dbReference type="SUPFAM" id="SSF47095">
    <property type="entry name" value="HMG-box"/>
    <property type="match status" value="1"/>
</dbReference>
<dbReference type="EMBL" id="JAGFMF010011769">
    <property type="protein sequence ID" value="KAG8513423.1"/>
    <property type="molecule type" value="Genomic_DNA"/>
</dbReference>
<proteinExistence type="predicted"/>